<sequence>MDQLLSILLQNRGGSPAEGSHLQNVSDEHQRTVYKALAATSTYVLASPTSSNDDPLSLLDPRTNTLAFAMILTARIKHSPSSSLLLAHALTFAQRFDPRQLVVAPQELPAVGEAIILCADAARCRRAAVRPLQLICLRLNATPVSGNTVGMSAVDLDEYAFNVIAGNVSQSGVHLTPLHVQFLKVCLLAKNYKIARTVLDVPITDFASPVAPIAAVQDFLLYHYYGGLVHIGNKRFQAAQQFFEICLNAPSTVPSAIQIESYKRLVLVSLLLKGEMTALPKSVAPIVLRSCRSQAAAYLEFASAFASLSHTRAAAKAQQFAERFHADKTLGLVQQCLADIVRRKIQQLTSTYLTLSLGDIARSVGLVDASVPIEVAEAEAEAHVLQMIESGRVLATISHADGGMVSFHDVAESFDSLATTEKLERELASAAAADLDARDLDRKISLSREYLQRITQDKSKAASSTLDDDQV</sequence>
<evidence type="ECO:0000313" key="10">
    <source>
        <dbReference type="Proteomes" id="UP001527925"/>
    </source>
</evidence>
<dbReference type="EMBL" id="JADGIZ020000005">
    <property type="protein sequence ID" value="KAL2918758.1"/>
    <property type="molecule type" value="Genomic_DNA"/>
</dbReference>
<keyword evidence="10" id="KW-1185">Reference proteome</keyword>
<dbReference type="InterPro" id="IPR050756">
    <property type="entry name" value="CSN3"/>
</dbReference>
<evidence type="ECO:0000256" key="6">
    <source>
        <dbReference type="ARBA" id="ARBA00022790"/>
    </source>
</evidence>
<proteinExistence type="inferred from homology"/>
<comment type="caution">
    <text evidence="9">The sequence shown here is derived from an EMBL/GenBank/DDBJ whole genome shotgun (WGS) entry which is preliminary data.</text>
</comment>
<organism evidence="9 10">
    <name type="scientific">Polyrhizophydium stewartii</name>
    <dbReference type="NCBI Taxonomy" id="2732419"/>
    <lineage>
        <taxon>Eukaryota</taxon>
        <taxon>Fungi</taxon>
        <taxon>Fungi incertae sedis</taxon>
        <taxon>Chytridiomycota</taxon>
        <taxon>Chytridiomycota incertae sedis</taxon>
        <taxon>Chytridiomycetes</taxon>
        <taxon>Rhizophydiales</taxon>
        <taxon>Rhizophydiales incertae sedis</taxon>
        <taxon>Polyrhizophydium</taxon>
    </lineage>
</organism>
<protein>
    <recommendedName>
        <fullName evidence="4">COP9 signalosome complex subunit 3</fullName>
    </recommendedName>
</protein>
<feature type="domain" description="PCI" evidence="8">
    <location>
        <begin position="238"/>
        <end position="411"/>
    </location>
</feature>
<reference evidence="9 10" key="1">
    <citation type="submission" date="2023-09" db="EMBL/GenBank/DDBJ databases">
        <title>Pangenome analysis of Batrachochytrium dendrobatidis and related Chytrids.</title>
        <authorList>
            <person name="Yacoub M.N."/>
            <person name="Stajich J.E."/>
            <person name="James T.Y."/>
        </authorList>
    </citation>
    <scope>NUCLEOTIDE SEQUENCE [LARGE SCALE GENOMIC DNA]</scope>
    <source>
        <strain evidence="9 10">JEL0888</strain>
    </source>
</reference>
<comment type="subcellular location">
    <subcellularLocation>
        <location evidence="2">Cytoplasm</location>
    </subcellularLocation>
    <subcellularLocation>
        <location evidence="1">Nucleus</location>
    </subcellularLocation>
</comment>
<evidence type="ECO:0000256" key="1">
    <source>
        <dbReference type="ARBA" id="ARBA00004123"/>
    </source>
</evidence>
<dbReference type="Pfam" id="PF01399">
    <property type="entry name" value="PCI"/>
    <property type="match status" value="1"/>
</dbReference>
<accession>A0ABR4NGV9</accession>
<dbReference type="PANTHER" id="PTHR10758">
    <property type="entry name" value="26S PROTEASOME NON-ATPASE REGULATORY SUBUNIT 3/COP9 SIGNALOSOME COMPLEX SUBUNIT 3"/>
    <property type="match status" value="1"/>
</dbReference>
<keyword evidence="5" id="KW-0963">Cytoplasm</keyword>
<evidence type="ECO:0000259" key="8">
    <source>
        <dbReference type="PROSITE" id="PS50250"/>
    </source>
</evidence>
<gene>
    <name evidence="9" type="ORF">HK105_201592</name>
</gene>
<evidence type="ECO:0000256" key="3">
    <source>
        <dbReference type="ARBA" id="ARBA00007084"/>
    </source>
</evidence>
<dbReference type="Pfam" id="PF22788">
    <property type="entry name" value="COP9_hel_rpt"/>
    <property type="match status" value="1"/>
</dbReference>
<comment type="similarity">
    <text evidence="3">Belongs to the CSN3 family.</text>
</comment>
<dbReference type="PROSITE" id="PS50250">
    <property type="entry name" value="PCI"/>
    <property type="match status" value="1"/>
</dbReference>
<dbReference type="SMART" id="SM00088">
    <property type="entry name" value="PINT"/>
    <property type="match status" value="1"/>
</dbReference>
<dbReference type="InterPro" id="IPR055089">
    <property type="entry name" value="COP9_N"/>
</dbReference>
<evidence type="ECO:0000256" key="5">
    <source>
        <dbReference type="ARBA" id="ARBA00022490"/>
    </source>
</evidence>
<dbReference type="InterPro" id="IPR000717">
    <property type="entry name" value="PCI_dom"/>
</dbReference>
<evidence type="ECO:0000256" key="2">
    <source>
        <dbReference type="ARBA" id="ARBA00004496"/>
    </source>
</evidence>
<evidence type="ECO:0000256" key="7">
    <source>
        <dbReference type="ARBA" id="ARBA00023242"/>
    </source>
</evidence>
<keyword evidence="6" id="KW-0736">Signalosome</keyword>
<name>A0ABR4NGV9_9FUNG</name>
<evidence type="ECO:0000313" key="9">
    <source>
        <dbReference type="EMBL" id="KAL2918758.1"/>
    </source>
</evidence>
<evidence type="ECO:0000256" key="4">
    <source>
        <dbReference type="ARBA" id="ARBA00014878"/>
    </source>
</evidence>
<dbReference type="Proteomes" id="UP001527925">
    <property type="component" value="Unassembled WGS sequence"/>
</dbReference>
<keyword evidence="7" id="KW-0539">Nucleus</keyword>
<dbReference type="PANTHER" id="PTHR10758:SF1">
    <property type="entry name" value="COP9 SIGNALOSOME COMPLEX SUBUNIT 3"/>
    <property type="match status" value="1"/>
</dbReference>